<evidence type="ECO:0000259" key="10">
    <source>
        <dbReference type="PROSITE" id="PS50166"/>
    </source>
</evidence>
<dbReference type="Pfam" id="PF25574">
    <property type="entry name" value="TPR_IMB1"/>
    <property type="match status" value="1"/>
</dbReference>
<dbReference type="Pfam" id="PF03810">
    <property type="entry name" value="IBN_N"/>
    <property type="match status" value="1"/>
</dbReference>
<evidence type="ECO:0000256" key="4">
    <source>
        <dbReference type="ARBA" id="ARBA00022490"/>
    </source>
</evidence>
<dbReference type="Proteomes" id="UP000015105">
    <property type="component" value="Chromosome 2D"/>
</dbReference>
<keyword evidence="7" id="KW-0539">Nucleus</keyword>
<evidence type="ECO:0000313" key="11">
    <source>
        <dbReference type="EnsemblPlants" id="AET2Gv20770700.1"/>
    </source>
</evidence>
<reference evidence="11" key="4">
    <citation type="submission" date="2019-03" db="UniProtKB">
        <authorList>
            <consortium name="EnsemblPlants"/>
        </authorList>
    </citation>
    <scope>IDENTIFICATION</scope>
</reference>
<dbReference type="EnsemblPlants" id="AET2Gv20770700.1">
    <property type="protein sequence ID" value="AET2Gv20770700.1"/>
    <property type="gene ID" value="AET2Gv20770700"/>
</dbReference>
<keyword evidence="6" id="KW-0653">Protein transport</keyword>
<sequence>QLRSEDRGTSGGVSFAPLSVEPLALDMDQSIDILLANACQGDDNLRSIAEGKLKQLHDLDLSNFLLGLSSQLSREETPEESSILAGIILKNSLDSGEPALDDLGSRKWLSLDPSIQSQIKENLLLTLESNCDSRRRSSKIIAKVIAWVACIEIPRNQWEELIGKLVGNMSMPSSSLKQATLEVLEYVFEEIPYVLKEDQVDVVLASVINEVKMEEGGEPSSQVRLAALKALLNILKFIELAKLEEESGSSSIVAAVCDGASRSKETKIKEAAFECLVVVASRYHTKLLPHMEIIVSLTVEALKVKEDEESLRVQCIELWNTICRKEINCREEEEEEEEGGGGGDSIFIGHLCSFVQPLLEAYLEKEKNLEKEKKEQEVISMSVEEEGEEEGDDNLEDMDISVSAEQEGVNLDDIWEQVEDESVQDIFMTCLGLATRTMKDKVVPLVMKFVHENINGPSRMMAIYPLGFILEGPSVNQLAPVVPLLVRMMEDPQEGEGVRGRAAWILGRVFELVGANRIIKNEVVDFPRIMTLLIKMSKDVPQVSIEVYGAIYFIARGYREDAKSTSKSSELTPFVKPLIDALLSASELVKETPFRIPPCASTYKALSEIVRVSNIEELEISDALIGLMSQIFRRLSTVVKGHGEAMSSDERKNCGLLEVLHCGLLELSMKQLGRSNFEVEAAFTLRDSASCLLLLLCRVLTSDNPTARDRVALAIGALAHAIGCHFGQHMPILLQYFNVKRLSPVYIGVMCSICHILGKEEEVVPSWDHIMEVLYKGIQELSLQPSILSSFGEIAVAIGDKFEKYVPPVLEKLREAEAAHLKLGDEDHGSKVRESIFKAYHGMMEGINDPKCGMKVGMALYEFIEDDQSNTKRRDTSVAMAGVDALSLLPMRVGAWSERLIVLMKEGFISRQ</sequence>
<evidence type="ECO:0000256" key="3">
    <source>
        <dbReference type="ARBA" id="ARBA00022448"/>
    </source>
</evidence>
<reference evidence="12" key="2">
    <citation type="journal article" date="2017" name="Nat. Plants">
        <title>The Aegilops tauschii genome reveals multiple impacts of transposons.</title>
        <authorList>
            <person name="Zhao G."/>
            <person name="Zou C."/>
            <person name="Li K."/>
            <person name="Wang K."/>
            <person name="Li T."/>
            <person name="Gao L."/>
            <person name="Zhang X."/>
            <person name="Wang H."/>
            <person name="Yang Z."/>
            <person name="Liu X."/>
            <person name="Jiang W."/>
            <person name="Mao L."/>
            <person name="Kong X."/>
            <person name="Jiao Y."/>
            <person name="Jia J."/>
        </authorList>
    </citation>
    <scope>NUCLEOTIDE SEQUENCE [LARGE SCALE GENOMIC DNA]</scope>
    <source>
        <strain evidence="12">cv. AL8/78</strain>
    </source>
</reference>
<keyword evidence="3" id="KW-0813">Transport</keyword>
<dbReference type="STRING" id="200361.A0A453C891"/>
<accession>A0A453C891</accession>
<dbReference type="Pfam" id="PF25780">
    <property type="entry name" value="TPR_IPO5"/>
    <property type="match status" value="1"/>
</dbReference>
<dbReference type="SUPFAM" id="SSF48371">
    <property type="entry name" value="ARM repeat"/>
    <property type="match status" value="1"/>
</dbReference>
<dbReference type="AlphaFoldDB" id="A0A453C891"/>
<proteinExistence type="predicted"/>
<dbReference type="PROSITE" id="PS50166">
    <property type="entry name" value="IMPORTIN_B_NT"/>
    <property type="match status" value="1"/>
</dbReference>
<dbReference type="InterPro" id="IPR011989">
    <property type="entry name" value="ARM-like"/>
</dbReference>
<keyword evidence="12" id="KW-1185">Reference proteome</keyword>
<dbReference type="Gene3D" id="1.25.10.10">
    <property type="entry name" value="Leucine-rich Repeat Variant"/>
    <property type="match status" value="1"/>
</dbReference>
<dbReference type="InterPro" id="IPR040122">
    <property type="entry name" value="Importin_beta"/>
</dbReference>
<dbReference type="GO" id="GO:0031267">
    <property type="term" value="F:small GTPase binding"/>
    <property type="evidence" value="ECO:0007669"/>
    <property type="project" value="InterPro"/>
</dbReference>
<reference evidence="11" key="5">
    <citation type="journal article" date="2021" name="G3 (Bethesda)">
        <title>Aegilops tauschii genome assembly Aet v5.0 features greater sequence contiguity and improved annotation.</title>
        <authorList>
            <person name="Wang L."/>
            <person name="Zhu T."/>
            <person name="Rodriguez J.C."/>
            <person name="Deal K.R."/>
            <person name="Dubcovsky J."/>
            <person name="McGuire P.E."/>
            <person name="Lux T."/>
            <person name="Spannagl M."/>
            <person name="Mayer K.F.X."/>
            <person name="Baldrich P."/>
            <person name="Meyers B.C."/>
            <person name="Huo N."/>
            <person name="Gu Y.Q."/>
            <person name="Zhou H."/>
            <person name="Devos K.M."/>
            <person name="Bennetzen J.L."/>
            <person name="Unver T."/>
            <person name="Budak H."/>
            <person name="Gulick P.J."/>
            <person name="Galiba G."/>
            <person name="Kalapos B."/>
            <person name="Nelson D.R."/>
            <person name="Li P."/>
            <person name="You F.M."/>
            <person name="Luo M.C."/>
            <person name="Dvorak J."/>
        </authorList>
    </citation>
    <scope>NUCLEOTIDE SEQUENCE [LARGE SCALE GENOMIC DNA]</scope>
    <source>
        <strain evidence="11">cv. AL8/78</strain>
    </source>
</reference>
<protein>
    <recommendedName>
        <fullName evidence="10">Importin N-terminal domain-containing protein</fullName>
    </recommendedName>
</protein>
<evidence type="ECO:0000256" key="5">
    <source>
        <dbReference type="ARBA" id="ARBA00022737"/>
    </source>
</evidence>
<keyword evidence="5" id="KW-0677">Repeat</keyword>
<evidence type="ECO:0000256" key="6">
    <source>
        <dbReference type="ARBA" id="ARBA00022927"/>
    </source>
</evidence>
<evidence type="ECO:0000256" key="7">
    <source>
        <dbReference type="ARBA" id="ARBA00023242"/>
    </source>
</evidence>
<feature type="coiled-coil region" evidence="9">
    <location>
        <begin position="359"/>
        <end position="386"/>
    </location>
</feature>
<feature type="repeat" description="HEAT" evidence="8">
    <location>
        <begin position="481"/>
        <end position="521"/>
    </location>
</feature>
<organism evidence="11 12">
    <name type="scientific">Aegilops tauschii subsp. strangulata</name>
    <name type="common">Goatgrass</name>
    <dbReference type="NCBI Taxonomy" id="200361"/>
    <lineage>
        <taxon>Eukaryota</taxon>
        <taxon>Viridiplantae</taxon>
        <taxon>Streptophyta</taxon>
        <taxon>Embryophyta</taxon>
        <taxon>Tracheophyta</taxon>
        <taxon>Spermatophyta</taxon>
        <taxon>Magnoliopsida</taxon>
        <taxon>Liliopsida</taxon>
        <taxon>Poales</taxon>
        <taxon>Poaceae</taxon>
        <taxon>BOP clade</taxon>
        <taxon>Pooideae</taxon>
        <taxon>Triticodae</taxon>
        <taxon>Triticeae</taxon>
        <taxon>Triticinae</taxon>
        <taxon>Aegilops</taxon>
    </lineage>
</organism>
<evidence type="ECO:0000256" key="1">
    <source>
        <dbReference type="ARBA" id="ARBA00004123"/>
    </source>
</evidence>
<feature type="domain" description="Importin N-terminal" evidence="10">
    <location>
        <begin position="49"/>
        <end position="129"/>
    </location>
</feature>
<dbReference type="GO" id="GO:0005737">
    <property type="term" value="C:cytoplasm"/>
    <property type="evidence" value="ECO:0007669"/>
    <property type="project" value="UniProtKB-SubCell"/>
</dbReference>
<dbReference type="PROSITE" id="PS50077">
    <property type="entry name" value="HEAT_REPEAT"/>
    <property type="match status" value="1"/>
</dbReference>
<reference evidence="12" key="1">
    <citation type="journal article" date="2014" name="Science">
        <title>Ancient hybridizations among the ancestral genomes of bread wheat.</title>
        <authorList>
            <consortium name="International Wheat Genome Sequencing Consortium,"/>
            <person name="Marcussen T."/>
            <person name="Sandve S.R."/>
            <person name="Heier L."/>
            <person name="Spannagl M."/>
            <person name="Pfeifer M."/>
            <person name="Jakobsen K.S."/>
            <person name="Wulff B.B."/>
            <person name="Steuernagel B."/>
            <person name="Mayer K.F."/>
            <person name="Olsen O.A."/>
        </authorList>
    </citation>
    <scope>NUCLEOTIDE SEQUENCE [LARGE SCALE GENOMIC DNA]</scope>
    <source>
        <strain evidence="12">cv. AL8/78</strain>
    </source>
</reference>
<dbReference type="InterPro" id="IPR001494">
    <property type="entry name" value="Importin-beta_N"/>
</dbReference>
<evidence type="ECO:0000256" key="8">
    <source>
        <dbReference type="PROSITE-ProRule" id="PRU00103"/>
    </source>
</evidence>
<evidence type="ECO:0000256" key="2">
    <source>
        <dbReference type="ARBA" id="ARBA00004496"/>
    </source>
</evidence>
<dbReference type="GO" id="GO:0006606">
    <property type="term" value="P:protein import into nucleus"/>
    <property type="evidence" value="ECO:0007669"/>
    <property type="project" value="InterPro"/>
</dbReference>
<dbReference type="InterPro" id="IPR058584">
    <property type="entry name" value="IMB1_TNPO1-like_TPR"/>
</dbReference>
<dbReference type="Gramene" id="AET2Gv20770700.1">
    <property type="protein sequence ID" value="AET2Gv20770700.1"/>
    <property type="gene ID" value="AET2Gv20770700"/>
</dbReference>
<reference evidence="11" key="3">
    <citation type="journal article" date="2017" name="Nature">
        <title>Genome sequence of the progenitor of the wheat D genome Aegilops tauschii.</title>
        <authorList>
            <person name="Luo M.C."/>
            <person name="Gu Y.Q."/>
            <person name="Puiu D."/>
            <person name="Wang H."/>
            <person name="Twardziok S.O."/>
            <person name="Deal K.R."/>
            <person name="Huo N."/>
            <person name="Zhu T."/>
            <person name="Wang L."/>
            <person name="Wang Y."/>
            <person name="McGuire P.E."/>
            <person name="Liu S."/>
            <person name="Long H."/>
            <person name="Ramasamy R.K."/>
            <person name="Rodriguez J.C."/>
            <person name="Van S.L."/>
            <person name="Yuan L."/>
            <person name="Wang Z."/>
            <person name="Xia Z."/>
            <person name="Xiao L."/>
            <person name="Anderson O.D."/>
            <person name="Ouyang S."/>
            <person name="Liang Y."/>
            <person name="Zimin A.V."/>
            <person name="Pertea G."/>
            <person name="Qi P."/>
            <person name="Bennetzen J.L."/>
            <person name="Dai X."/>
            <person name="Dawson M.W."/>
            <person name="Muller H.G."/>
            <person name="Kugler K."/>
            <person name="Rivarola-Duarte L."/>
            <person name="Spannagl M."/>
            <person name="Mayer K.F.X."/>
            <person name="Lu F.H."/>
            <person name="Bevan M.W."/>
            <person name="Leroy P."/>
            <person name="Li P."/>
            <person name="You F.M."/>
            <person name="Sun Q."/>
            <person name="Liu Z."/>
            <person name="Lyons E."/>
            <person name="Wicker T."/>
            <person name="Salzberg S.L."/>
            <person name="Devos K.M."/>
            <person name="Dvorak J."/>
        </authorList>
    </citation>
    <scope>NUCLEOTIDE SEQUENCE [LARGE SCALE GENOMIC DNA]</scope>
    <source>
        <strain evidence="11">cv. AL8/78</strain>
    </source>
</reference>
<dbReference type="PANTHER" id="PTHR10527">
    <property type="entry name" value="IMPORTIN BETA"/>
    <property type="match status" value="1"/>
</dbReference>
<dbReference type="InterPro" id="IPR016024">
    <property type="entry name" value="ARM-type_fold"/>
</dbReference>
<dbReference type="InterPro" id="IPR057672">
    <property type="entry name" value="TPR_IPO4/5"/>
</dbReference>
<keyword evidence="4" id="KW-0963">Cytoplasm</keyword>
<dbReference type="InterPro" id="IPR021133">
    <property type="entry name" value="HEAT_type_2"/>
</dbReference>
<keyword evidence="9" id="KW-0175">Coiled coil</keyword>
<dbReference type="SMART" id="SM00913">
    <property type="entry name" value="IBN_N"/>
    <property type="match status" value="1"/>
</dbReference>
<evidence type="ECO:0000313" key="12">
    <source>
        <dbReference type="Proteomes" id="UP000015105"/>
    </source>
</evidence>
<evidence type="ECO:0000256" key="9">
    <source>
        <dbReference type="SAM" id="Coils"/>
    </source>
</evidence>
<name>A0A453C891_AEGTS</name>
<comment type="subcellular location">
    <subcellularLocation>
        <location evidence="2">Cytoplasm</location>
    </subcellularLocation>
    <subcellularLocation>
        <location evidence="1">Nucleus</location>
    </subcellularLocation>
</comment>